<dbReference type="EMBL" id="MJUW02000074">
    <property type="protein sequence ID" value="OQD45811.1"/>
    <property type="molecule type" value="Genomic_DNA"/>
</dbReference>
<dbReference type="SUPFAM" id="SSF51717">
    <property type="entry name" value="Dihydropteroate synthetase-like"/>
    <property type="match status" value="1"/>
</dbReference>
<evidence type="ECO:0000256" key="3">
    <source>
        <dbReference type="ARBA" id="ARBA00004763"/>
    </source>
</evidence>
<dbReference type="AlphaFoldDB" id="A0A1V6M087"/>
<name>A0A1V6M087_9BACT</name>
<dbReference type="Proteomes" id="UP000242219">
    <property type="component" value="Unassembled WGS sequence"/>
</dbReference>
<evidence type="ECO:0000313" key="14">
    <source>
        <dbReference type="Proteomes" id="UP000242219"/>
    </source>
</evidence>
<reference evidence="13 14" key="1">
    <citation type="journal article" date="2016" name="Genome Announc.">
        <title>Draft Genome Sequence of the Anaerobic Ammonium-Oxidizing Bacterium 'Candidatus Brocadia sp. 40'.</title>
        <authorList>
            <person name="Ali M."/>
            <person name="Haroon M.F."/>
            <person name="Narita Y."/>
            <person name="Zhang L."/>
            <person name="Rangel Shaw D."/>
            <person name="Okabe S."/>
            <person name="Saikaly P.E."/>
        </authorList>
    </citation>
    <scope>NUCLEOTIDE SEQUENCE [LARGE SCALE GENOMIC DNA]</scope>
    <source>
        <strain evidence="13 14">40</strain>
    </source>
</reference>
<evidence type="ECO:0000256" key="1">
    <source>
        <dbReference type="ARBA" id="ARBA00000012"/>
    </source>
</evidence>
<dbReference type="GO" id="GO:0004156">
    <property type="term" value="F:dihydropteroate synthase activity"/>
    <property type="evidence" value="ECO:0007669"/>
    <property type="project" value="UniProtKB-EC"/>
</dbReference>
<keyword evidence="8" id="KW-0479">Metal-binding</keyword>
<evidence type="ECO:0000256" key="2">
    <source>
        <dbReference type="ARBA" id="ARBA00001946"/>
    </source>
</evidence>
<evidence type="ECO:0000256" key="11">
    <source>
        <dbReference type="ARBA" id="ARBA00030193"/>
    </source>
</evidence>
<dbReference type="PROSITE" id="PS00793">
    <property type="entry name" value="DHPS_2"/>
    <property type="match status" value="1"/>
</dbReference>
<dbReference type="EC" id="2.5.1.15" evidence="5"/>
<evidence type="ECO:0000256" key="4">
    <source>
        <dbReference type="ARBA" id="ARBA00009503"/>
    </source>
</evidence>
<gene>
    <name evidence="13" type="ORF">BIY37_06645</name>
</gene>
<dbReference type="InterPro" id="IPR045031">
    <property type="entry name" value="DHP_synth-like"/>
</dbReference>
<evidence type="ECO:0000256" key="8">
    <source>
        <dbReference type="ARBA" id="ARBA00022723"/>
    </source>
</evidence>
<keyword evidence="9" id="KW-0460">Magnesium</keyword>
<sequence length="275" mass="30161">MPYPHGTLHLGIKTCVMGILNVTPDSFYDGKRYDIHENAVEHAIKMVKDGAEIIDIGGESTRPGAFPIMETEEIKRVIPVIKFLSKQLKTPISIDTYKAKVAERAIDAGASIINDVSGLRRDEKMAQVAAEANVPVILMHKKGTSRTMQKYPLRKNACAEIMAYLKKSIAIATGAGIEGKRIILDPGIGFGKTVQQNLEILRRLGEFKSLDFPLMVGTSRKKFIGTILDLPVQERLYGTLATLAVAVMNGAHIVRVHDVREAAQVVTLCDAIRNS</sequence>
<feature type="domain" description="Pterin-binding" evidence="12">
    <location>
        <begin position="14"/>
        <end position="267"/>
    </location>
</feature>
<dbReference type="NCBIfam" id="TIGR01496">
    <property type="entry name" value="DHPS"/>
    <property type="match status" value="1"/>
</dbReference>
<evidence type="ECO:0000256" key="5">
    <source>
        <dbReference type="ARBA" id="ARBA00012458"/>
    </source>
</evidence>
<dbReference type="GO" id="GO:0046654">
    <property type="term" value="P:tetrahydrofolate biosynthetic process"/>
    <property type="evidence" value="ECO:0007669"/>
    <property type="project" value="TreeGrafter"/>
</dbReference>
<keyword evidence="14" id="KW-1185">Reference proteome</keyword>
<dbReference type="GO" id="GO:0046656">
    <property type="term" value="P:folic acid biosynthetic process"/>
    <property type="evidence" value="ECO:0007669"/>
    <property type="project" value="UniProtKB-KW"/>
</dbReference>
<comment type="similarity">
    <text evidence="4">Belongs to the DHPS family.</text>
</comment>
<evidence type="ECO:0000256" key="6">
    <source>
        <dbReference type="ARBA" id="ARBA00016919"/>
    </source>
</evidence>
<dbReference type="PANTHER" id="PTHR20941:SF1">
    <property type="entry name" value="FOLIC ACID SYNTHESIS PROTEIN FOL1"/>
    <property type="match status" value="1"/>
</dbReference>
<dbReference type="Gene3D" id="3.20.20.20">
    <property type="entry name" value="Dihydropteroate synthase-like"/>
    <property type="match status" value="1"/>
</dbReference>
<dbReference type="Pfam" id="PF00809">
    <property type="entry name" value="Pterin_bind"/>
    <property type="match status" value="1"/>
</dbReference>
<evidence type="ECO:0000256" key="7">
    <source>
        <dbReference type="ARBA" id="ARBA00022679"/>
    </source>
</evidence>
<accession>A0A1V6M087</accession>
<evidence type="ECO:0000256" key="9">
    <source>
        <dbReference type="ARBA" id="ARBA00022842"/>
    </source>
</evidence>
<dbReference type="InterPro" id="IPR011005">
    <property type="entry name" value="Dihydropteroate_synth-like_sf"/>
</dbReference>
<dbReference type="GO" id="GO:0046872">
    <property type="term" value="F:metal ion binding"/>
    <property type="evidence" value="ECO:0007669"/>
    <property type="project" value="UniProtKB-KW"/>
</dbReference>
<dbReference type="InterPro" id="IPR000489">
    <property type="entry name" value="Pterin-binding_dom"/>
</dbReference>
<comment type="pathway">
    <text evidence="3">Cofactor biosynthesis; tetrahydrofolate biosynthesis; 7,8-dihydrofolate from 2-amino-4-hydroxy-6-hydroxymethyl-7,8-dihydropteridine diphosphate and 4-aminobenzoate: step 1/2.</text>
</comment>
<dbReference type="PROSITE" id="PS50972">
    <property type="entry name" value="PTERIN_BINDING"/>
    <property type="match status" value="1"/>
</dbReference>
<dbReference type="FunFam" id="3.20.20.20:FF:000006">
    <property type="entry name" value="Dihydropteroate synthase"/>
    <property type="match status" value="1"/>
</dbReference>
<comment type="cofactor">
    <cofactor evidence="2">
        <name>Mg(2+)</name>
        <dbReference type="ChEBI" id="CHEBI:18420"/>
    </cofactor>
</comment>
<comment type="catalytic activity">
    <reaction evidence="1">
        <text>(7,8-dihydropterin-6-yl)methyl diphosphate + 4-aminobenzoate = 7,8-dihydropteroate + diphosphate</text>
        <dbReference type="Rhea" id="RHEA:19949"/>
        <dbReference type="ChEBI" id="CHEBI:17836"/>
        <dbReference type="ChEBI" id="CHEBI:17839"/>
        <dbReference type="ChEBI" id="CHEBI:33019"/>
        <dbReference type="ChEBI" id="CHEBI:72950"/>
        <dbReference type="EC" id="2.5.1.15"/>
    </reaction>
</comment>
<organism evidence="13 14">
    <name type="scientific">Candidatus Brocadia sapporoensis</name>
    <dbReference type="NCBI Taxonomy" id="392547"/>
    <lineage>
        <taxon>Bacteria</taxon>
        <taxon>Pseudomonadati</taxon>
        <taxon>Planctomycetota</taxon>
        <taxon>Candidatus Brocadiia</taxon>
        <taxon>Candidatus Brocadiales</taxon>
        <taxon>Candidatus Brocadiaceae</taxon>
        <taxon>Candidatus Brocadia</taxon>
    </lineage>
</organism>
<dbReference type="GO" id="GO:0005829">
    <property type="term" value="C:cytosol"/>
    <property type="evidence" value="ECO:0007669"/>
    <property type="project" value="TreeGrafter"/>
</dbReference>
<evidence type="ECO:0000256" key="10">
    <source>
        <dbReference type="ARBA" id="ARBA00022909"/>
    </source>
</evidence>
<evidence type="ECO:0000313" key="13">
    <source>
        <dbReference type="EMBL" id="OQD45811.1"/>
    </source>
</evidence>
<comment type="caution">
    <text evidence="13">The sequence shown here is derived from an EMBL/GenBank/DDBJ whole genome shotgun (WGS) entry which is preliminary data.</text>
</comment>
<keyword evidence="7" id="KW-0808">Transferase</keyword>
<evidence type="ECO:0000259" key="12">
    <source>
        <dbReference type="PROSITE" id="PS50972"/>
    </source>
</evidence>
<dbReference type="PANTHER" id="PTHR20941">
    <property type="entry name" value="FOLATE SYNTHESIS PROTEINS"/>
    <property type="match status" value="1"/>
</dbReference>
<protein>
    <recommendedName>
        <fullName evidence="6">Dihydropteroate synthase</fullName>
        <ecNumber evidence="5">2.5.1.15</ecNumber>
    </recommendedName>
    <alternativeName>
        <fullName evidence="11">Dihydropteroate pyrophosphorylase</fullName>
    </alternativeName>
</protein>
<keyword evidence="10" id="KW-0289">Folate biosynthesis</keyword>
<dbReference type="InterPro" id="IPR006390">
    <property type="entry name" value="DHP_synth_dom"/>
</dbReference>
<proteinExistence type="inferred from homology"/>
<dbReference type="CDD" id="cd00739">
    <property type="entry name" value="DHPS"/>
    <property type="match status" value="1"/>
</dbReference>